<reference evidence="2" key="1">
    <citation type="journal article" date="2022" name="G3 (Bethesda)">
        <title>High quality genome of the basidiomycete yeast Dioszegia hungarica PDD-24b-2 isolated from cloud water.</title>
        <authorList>
            <person name="Jarrige D."/>
            <person name="Haridas S."/>
            <person name="Bleykasten-Grosshans C."/>
            <person name="Joly M."/>
            <person name="Nadalig T."/>
            <person name="Sancelme M."/>
            <person name="Vuilleumier S."/>
            <person name="Grigoriev I.V."/>
            <person name="Amato P."/>
            <person name="Bringel F."/>
        </authorList>
    </citation>
    <scope>NUCLEOTIDE SEQUENCE</scope>
    <source>
        <strain evidence="2">PDD-24b-2</strain>
    </source>
</reference>
<dbReference type="CDD" id="cd21383">
    <property type="entry name" value="GAT_GGA_Tom1-like"/>
    <property type="match status" value="1"/>
</dbReference>
<feature type="compositionally biased region" description="Low complexity" evidence="1">
    <location>
        <begin position="23"/>
        <end position="32"/>
    </location>
</feature>
<feature type="region of interest" description="Disordered" evidence="1">
    <location>
        <begin position="404"/>
        <end position="439"/>
    </location>
</feature>
<accession>A0AA38H7H5</accession>
<feature type="region of interest" description="Disordered" evidence="1">
    <location>
        <begin position="444"/>
        <end position="463"/>
    </location>
</feature>
<evidence type="ECO:0000313" key="2">
    <source>
        <dbReference type="EMBL" id="KAI9635603.1"/>
    </source>
</evidence>
<organism evidence="2 3">
    <name type="scientific">Dioszegia hungarica</name>
    <dbReference type="NCBI Taxonomy" id="4972"/>
    <lineage>
        <taxon>Eukaryota</taxon>
        <taxon>Fungi</taxon>
        <taxon>Dikarya</taxon>
        <taxon>Basidiomycota</taxon>
        <taxon>Agaricomycotina</taxon>
        <taxon>Tremellomycetes</taxon>
        <taxon>Tremellales</taxon>
        <taxon>Bulleribasidiaceae</taxon>
        <taxon>Dioszegia</taxon>
    </lineage>
</organism>
<feature type="compositionally biased region" description="Gly residues" evidence="1">
    <location>
        <begin position="90"/>
        <end position="101"/>
    </location>
</feature>
<dbReference type="Proteomes" id="UP001164286">
    <property type="component" value="Unassembled WGS sequence"/>
</dbReference>
<evidence type="ECO:0008006" key="4">
    <source>
        <dbReference type="Google" id="ProtNLM"/>
    </source>
</evidence>
<dbReference type="GO" id="GO:0030479">
    <property type="term" value="C:actin cortical patch"/>
    <property type="evidence" value="ECO:0007669"/>
    <property type="project" value="TreeGrafter"/>
</dbReference>
<dbReference type="GO" id="GO:0006897">
    <property type="term" value="P:endocytosis"/>
    <property type="evidence" value="ECO:0007669"/>
    <property type="project" value="InterPro"/>
</dbReference>
<dbReference type="EMBL" id="JAKWFO010000005">
    <property type="protein sequence ID" value="KAI9635603.1"/>
    <property type="molecule type" value="Genomic_DNA"/>
</dbReference>
<dbReference type="PANTHER" id="PTHR47789:SF2">
    <property type="entry name" value="VHS DOMAIN-CONTAINING PROTEIN"/>
    <property type="match status" value="1"/>
</dbReference>
<feature type="region of interest" description="Disordered" evidence="1">
    <location>
        <begin position="1"/>
        <end position="355"/>
    </location>
</feature>
<name>A0AA38H7H5_9TREE</name>
<keyword evidence="3" id="KW-1185">Reference proteome</keyword>
<feature type="compositionally biased region" description="Gly residues" evidence="1">
    <location>
        <begin position="1067"/>
        <end position="1085"/>
    </location>
</feature>
<feature type="region of interest" description="Disordered" evidence="1">
    <location>
        <begin position="668"/>
        <end position="707"/>
    </location>
</feature>
<comment type="caution">
    <text evidence="2">The sequence shown here is derived from an EMBL/GenBank/DDBJ whole genome shotgun (WGS) entry which is preliminary data.</text>
</comment>
<feature type="compositionally biased region" description="Polar residues" evidence="1">
    <location>
        <begin position="178"/>
        <end position="189"/>
    </location>
</feature>
<feature type="region of interest" description="Disordered" evidence="1">
    <location>
        <begin position="829"/>
        <end position="1038"/>
    </location>
</feature>
<feature type="compositionally biased region" description="Pro residues" evidence="1">
    <location>
        <begin position="235"/>
        <end position="244"/>
    </location>
</feature>
<feature type="compositionally biased region" description="Basic and acidic residues" evidence="1">
    <location>
        <begin position="1009"/>
        <end position="1031"/>
    </location>
</feature>
<feature type="region of interest" description="Disordered" evidence="1">
    <location>
        <begin position="1064"/>
        <end position="1116"/>
    </location>
</feature>
<dbReference type="PANTHER" id="PTHR47789">
    <property type="entry name" value="LAS SEVENTEEN-BINDING PROTEIN 5"/>
    <property type="match status" value="1"/>
</dbReference>
<protein>
    <recommendedName>
        <fullName evidence="4">VHS domain-containing protein</fullName>
    </recommendedName>
</protein>
<sequence>MKRLFRTSKPIVDPLPPPIDFASQQQQPQSQPTSNGIGPGKKSAPSARLEGHGHPQTEAVGGGGGGGGKSWFGGNSAPSVTPFPVDIGHGSAGGGGGGGGPMRRLSRRGKKDRETAPSMLEMQRQQQQGPLGTIQAKHESLPYPPPPPQPVQSRFYEQPSELSSPDSAWTVLPPNVPHAQQQRYAQSISPEPYGARSHTPPLPIPSAPAMQSGTPGGDGSGRSSPSSMQLYLPPGARPPTPPAALRPATPNYHPRSPMGHSQSSLHSQQHPEDLISGGRTGRDRGYSSASGSVRGSDVESSLGHSIAAPKSSNNHQTQPIRSPLAHSYASPPNTFPMAHPHPFQGPGGAPDAYSPMEDELRQLSLPPPPSHQVMYEDQQATPVIGKDKEKKKFWGMDMGWAAGKKEKEKDKDKGRDKDHLGVKEESGGGRRSFDWSRAQNHTVNQTGYSVTAPPGVQGPNGVTPNMGSAMVMEDEQRGRMAGRMFFRDHESKDPTAAKDVSAAIQMLCAHPDPSFSAVYVVCDRMNHSDATETVCKDAARSIRKQFKHGNEGERRAAAVVWLLMMRNVPAVRPHAASKKVLACLEPILLASPQKALVNPNTHRTITDILADLAYNFGGEKGCEPLVDLWKKVKLPQEPDSGRPLPDDHEIFTPEAQYPTQILDRQGEYDNQQRQSQQMYGGGGNGGYPPNQQEDRPPGPGYANLPSHGEDMRRLIEESIAGKEAARVLSEALVYSRPEELLERPIVREFYNKCFHAHESLTNQMDWAQAEARSSRERTMMNGLSLEPATRPVSETITIEEQALAALFEAHAALSEAIRQHDELDRMAMEQREMSEVRERSKKDVRMGRDDPSRYEQQQPIKGFLSAGQTAQASSSRSPSPAGRIPASPRAHNLPLPQSFSTHPSRSRTPSPDQLVPPPKVSSSPGRRPASPLGARPRPLPNPFKSTGSSASLKSSSAGHAGWTTPANLEPGKQASASADVDADEESVPSVPLKPSRKALGKRPAAPVDPDNHFDPNDMFAGKKEDSSKSSSEESVTADDVFFHKPITYAYDAYQEKIERELSAAAAGVGGSGSGGGGGGSGGGGSRYAAIPRQGGGSGAGSGGGYGDGPARVDTRA</sequence>
<evidence type="ECO:0000256" key="1">
    <source>
        <dbReference type="SAM" id="MobiDB-lite"/>
    </source>
</evidence>
<dbReference type="GO" id="GO:0051666">
    <property type="term" value="P:actin cortical patch localization"/>
    <property type="evidence" value="ECO:0007669"/>
    <property type="project" value="TreeGrafter"/>
</dbReference>
<feature type="compositionally biased region" description="Polar residues" evidence="1">
    <location>
        <begin position="310"/>
        <end position="320"/>
    </location>
</feature>
<feature type="compositionally biased region" description="Polar residues" evidence="1">
    <location>
        <begin position="668"/>
        <end position="678"/>
    </location>
</feature>
<feature type="compositionally biased region" description="Polar residues" evidence="1">
    <location>
        <begin position="287"/>
        <end position="303"/>
    </location>
</feature>
<dbReference type="GeneID" id="77727825"/>
<dbReference type="InterPro" id="IPR008942">
    <property type="entry name" value="ENTH_VHS"/>
</dbReference>
<feature type="compositionally biased region" description="Basic and acidic residues" evidence="1">
    <location>
        <begin position="829"/>
        <end position="853"/>
    </location>
</feature>
<feature type="compositionally biased region" description="Gly residues" evidence="1">
    <location>
        <begin position="1093"/>
        <end position="1107"/>
    </location>
</feature>
<gene>
    <name evidence="2" type="ORF">MKK02DRAFT_32986</name>
</gene>
<dbReference type="InterPro" id="IPR045007">
    <property type="entry name" value="LSB5"/>
</dbReference>
<feature type="compositionally biased region" description="Gly residues" evidence="1">
    <location>
        <begin position="60"/>
        <end position="71"/>
    </location>
</feature>
<feature type="compositionally biased region" description="Low complexity" evidence="1">
    <location>
        <begin position="945"/>
        <end position="961"/>
    </location>
</feature>
<dbReference type="RefSeq" id="XP_052945380.1">
    <property type="nucleotide sequence ID" value="XM_053088620.1"/>
</dbReference>
<feature type="compositionally biased region" description="Basic and acidic residues" evidence="1">
    <location>
        <begin position="404"/>
        <end position="434"/>
    </location>
</feature>
<evidence type="ECO:0000313" key="3">
    <source>
        <dbReference type="Proteomes" id="UP001164286"/>
    </source>
</evidence>
<dbReference type="AlphaFoldDB" id="A0AA38H7H5"/>
<feature type="compositionally biased region" description="Low complexity" evidence="1">
    <location>
        <begin position="898"/>
        <end position="911"/>
    </location>
</feature>
<dbReference type="SUPFAM" id="SSF48464">
    <property type="entry name" value="ENTH/VHS domain"/>
    <property type="match status" value="1"/>
</dbReference>
<dbReference type="Gene3D" id="1.25.40.90">
    <property type="match status" value="1"/>
</dbReference>
<feature type="compositionally biased region" description="Low complexity" evidence="1">
    <location>
        <begin position="872"/>
        <end position="890"/>
    </location>
</feature>
<proteinExistence type="predicted"/>
<dbReference type="GO" id="GO:0007015">
    <property type="term" value="P:actin filament organization"/>
    <property type="evidence" value="ECO:0007669"/>
    <property type="project" value="InterPro"/>
</dbReference>